<evidence type="ECO:0000256" key="5">
    <source>
        <dbReference type="ARBA" id="ARBA00022989"/>
    </source>
</evidence>
<dbReference type="GO" id="GO:0005886">
    <property type="term" value="C:plasma membrane"/>
    <property type="evidence" value="ECO:0007669"/>
    <property type="project" value="UniProtKB-SubCell"/>
</dbReference>
<keyword evidence="5 8" id="KW-1133">Transmembrane helix</keyword>
<dbReference type="AlphaFoldDB" id="A0A9W7BR94"/>
<evidence type="ECO:0000313" key="9">
    <source>
        <dbReference type="EMBL" id="GMH90895.1"/>
    </source>
</evidence>
<keyword evidence="10" id="KW-1185">Reference proteome</keyword>
<feature type="compositionally biased region" description="Basic and acidic residues" evidence="7">
    <location>
        <begin position="10"/>
        <end position="29"/>
    </location>
</feature>
<dbReference type="EMBL" id="BRXX01000110">
    <property type="protein sequence ID" value="GMH90895.1"/>
    <property type="molecule type" value="Genomic_DNA"/>
</dbReference>
<dbReference type="PANTHER" id="PTHR16024:SF6">
    <property type="entry name" value="XK-RELATED PROTEIN"/>
    <property type="match status" value="1"/>
</dbReference>
<evidence type="ECO:0000256" key="6">
    <source>
        <dbReference type="ARBA" id="ARBA00023136"/>
    </source>
</evidence>
<keyword evidence="3" id="KW-1003">Cell membrane</keyword>
<evidence type="ECO:0000313" key="10">
    <source>
        <dbReference type="Proteomes" id="UP001165160"/>
    </source>
</evidence>
<dbReference type="Pfam" id="PF09815">
    <property type="entry name" value="XK-related"/>
    <property type="match status" value="1"/>
</dbReference>
<evidence type="ECO:0000256" key="8">
    <source>
        <dbReference type="SAM" id="Phobius"/>
    </source>
</evidence>
<feature type="transmembrane region" description="Helical" evidence="8">
    <location>
        <begin position="322"/>
        <end position="343"/>
    </location>
</feature>
<evidence type="ECO:0000256" key="4">
    <source>
        <dbReference type="ARBA" id="ARBA00022692"/>
    </source>
</evidence>
<comment type="subcellular location">
    <subcellularLocation>
        <location evidence="1">Cell membrane</location>
        <topology evidence="1">Multi-pass membrane protein</topology>
    </subcellularLocation>
</comment>
<feature type="region of interest" description="Disordered" evidence="7">
    <location>
        <begin position="1"/>
        <end position="34"/>
    </location>
</feature>
<evidence type="ECO:0000256" key="7">
    <source>
        <dbReference type="SAM" id="MobiDB-lite"/>
    </source>
</evidence>
<feature type="transmembrane region" description="Helical" evidence="8">
    <location>
        <begin position="507"/>
        <end position="526"/>
    </location>
</feature>
<accession>A0A9W7BR94</accession>
<proteinExistence type="inferred from homology"/>
<feature type="transmembrane region" description="Helical" evidence="8">
    <location>
        <begin position="426"/>
        <end position="450"/>
    </location>
</feature>
<comment type="similarity">
    <text evidence="2">Belongs to the XK family.</text>
</comment>
<name>A0A9W7BR94_9STRA</name>
<evidence type="ECO:0000256" key="2">
    <source>
        <dbReference type="ARBA" id="ARBA00008789"/>
    </source>
</evidence>
<feature type="transmembrane region" description="Helical" evidence="8">
    <location>
        <begin position="355"/>
        <end position="376"/>
    </location>
</feature>
<feature type="region of interest" description="Disordered" evidence="7">
    <location>
        <begin position="726"/>
        <end position="754"/>
    </location>
</feature>
<dbReference type="PANTHER" id="PTHR16024">
    <property type="entry name" value="XK-RELATED PROTEIN"/>
    <property type="match status" value="1"/>
</dbReference>
<evidence type="ECO:0000256" key="3">
    <source>
        <dbReference type="ARBA" id="ARBA00022475"/>
    </source>
</evidence>
<protein>
    <submittedName>
        <fullName evidence="9">Uncharacterized protein</fullName>
    </submittedName>
</protein>
<keyword evidence="6 8" id="KW-0472">Membrane</keyword>
<dbReference type="InterPro" id="IPR050895">
    <property type="entry name" value="XK-related_scramblase"/>
</dbReference>
<organism evidence="9 10">
    <name type="scientific">Triparma verrucosa</name>
    <dbReference type="NCBI Taxonomy" id="1606542"/>
    <lineage>
        <taxon>Eukaryota</taxon>
        <taxon>Sar</taxon>
        <taxon>Stramenopiles</taxon>
        <taxon>Ochrophyta</taxon>
        <taxon>Bolidophyceae</taxon>
        <taxon>Parmales</taxon>
        <taxon>Triparmaceae</taxon>
        <taxon>Triparma</taxon>
    </lineage>
</organism>
<evidence type="ECO:0000256" key="1">
    <source>
        <dbReference type="ARBA" id="ARBA00004651"/>
    </source>
</evidence>
<feature type="transmembrane region" description="Helical" evidence="8">
    <location>
        <begin position="610"/>
        <end position="631"/>
    </location>
</feature>
<dbReference type="Proteomes" id="UP001165160">
    <property type="component" value="Unassembled WGS sequence"/>
</dbReference>
<gene>
    <name evidence="9" type="ORF">TrVE_jg6110</name>
</gene>
<reference evidence="10" key="1">
    <citation type="journal article" date="2023" name="Commun. Biol.">
        <title>Genome analysis of Parmales, the sister group of diatoms, reveals the evolutionary specialization of diatoms from phago-mixotrophs to photoautotrophs.</title>
        <authorList>
            <person name="Ban H."/>
            <person name="Sato S."/>
            <person name="Yoshikawa S."/>
            <person name="Yamada K."/>
            <person name="Nakamura Y."/>
            <person name="Ichinomiya M."/>
            <person name="Sato N."/>
            <person name="Blanc-Mathieu R."/>
            <person name="Endo H."/>
            <person name="Kuwata A."/>
            <person name="Ogata H."/>
        </authorList>
    </citation>
    <scope>NUCLEOTIDE SEQUENCE [LARGE SCALE GENOMIC DNA]</scope>
    <source>
        <strain evidence="10">NIES 3699</strain>
    </source>
</reference>
<comment type="caution">
    <text evidence="9">The sequence shown here is derived from an EMBL/GenBank/DDBJ whole genome shotgun (WGS) entry which is preliminary data.</text>
</comment>
<sequence length="754" mass="84987">MSPPQIHPESPLHSERESEADSDSYRRNSSDGQSGRFFSSFAHSLRKHSKPAVPIYQKTLEDLSKNDGILIGKDFVDFSESDLKAQFEAMLDKEKSLRQAAPNSDAFSYDNADSVASLISEASTDFTQGLHSPSTPTIKKIKSGLTAGLSEGVPSSPSTSFFASGMASRNKDRKKWIHYVLTKFEDYTSFRSLLELHPEIIHIFVEILRNKLTLPKECSTQLHDLDEVSARTIGRGLASCLKSRKFIAAGVDQWRLKYPAVSSLAASNRFFIPMIETISAALLKKATWGLIYRVSIGAGISLIDFSSDLLMLVSYFQVGSYFYFQWNLAFIGSCIFIQSLLVMNNRTWNFKVREMWLELILVVTFLKPAVDSWRIAVGKSRYSGNGFANHEILYEQSAMKVIEVVLESIPCCILQLHALLNGSEDIQAVVFLSILCSAASAGYTSTLLCYDYDTQPEKRKKMPNFYGMIPDESSRRAITFCSMMLVSSCLTISRCLCFALLSSISGMYVLAFFFIDQAVFLLSKIFRNDFYYWKQSNAPFATSLFSRMIIKVFADFTSCLQLRHPNELGGAYYSINLVTGQLSCFVAIKIFEQALKAGTVTSALSMDTVYILYVACTVLWFLSFVALLSAIKSSYWHTLFAVKNGIEHNTECFYFAKKKNNYRGILDTLDCNERYLQPFKEDAMAWIDRRWDNWHDNGLPAYLTGAQISSFHESILPERALQDRNENRWWEESKGGSKGGSKERSKGGSKGEEP</sequence>
<keyword evidence="4 8" id="KW-0812">Transmembrane</keyword>
<dbReference type="InterPro" id="IPR018629">
    <property type="entry name" value="XK-rel"/>
</dbReference>